<evidence type="ECO:0000313" key="1">
    <source>
        <dbReference type="EMBL" id="XCD07609.1"/>
    </source>
</evidence>
<protein>
    <recommendedName>
        <fullName evidence="2">Post-SET domain-containing protein</fullName>
    </recommendedName>
</protein>
<proteinExistence type="predicted"/>
<accession>A0AAU8B5K3</accession>
<dbReference type="EMBL" id="PP511792">
    <property type="protein sequence ID" value="XCD07609.1"/>
    <property type="molecule type" value="Genomic_DNA"/>
</dbReference>
<name>A0AAU8B5K3_9CAUD</name>
<evidence type="ECO:0008006" key="2">
    <source>
        <dbReference type="Google" id="ProtNLM"/>
    </source>
</evidence>
<organism evidence="1">
    <name type="scientific">Dulem virus 33</name>
    <dbReference type="NCBI Taxonomy" id="3145751"/>
    <lineage>
        <taxon>Viruses</taxon>
        <taxon>Duplodnaviria</taxon>
        <taxon>Heunggongvirae</taxon>
        <taxon>Uroviricota</taxon>
        <taxon>Caudoviricetes</taxon>
    </lineage>
</organism>
<reference evidence="1" key="1">
    <citation type="submission" date="2024-03" db="EMBL/GenBank/DDBJ databases">
        <title>Diverse circular DNA viruses in blood, oral, and fecal samples of captive lemurs.</title>
        <authorList>
            <person name="Paietta E.N."/>
            <person name="Kraberger S."/>
            <person name="Lund M.C."/>
            <person name="Custer J.M."/>
            <person name="Vargas K.M."/>
            <person name="Ehmke E.E."/>
            <person name="Yoder A.D."/>
            <person name="Varsani A."/>
        </authorList>
    </citation>
    <scope>NUCLEOTIDE SEQUENCE</scope>
    <source>
        <strain evidence="1">Duke_28FS_2</strain>
    </source>
</reference>
<sequence length="144" mass="15823">MIKCPDDLTGAKFGALTVVRRAPGHENENTLWLCRCDCGMENCKGTVIVRRGNLTRKADWVITCGAQGNNADQTAKTKFERGVVQKNSKTGITGVNSSSLYPGKYRARMCISKKKRLVVDNLSFREAVVARKAWESMLVALGGK</sequence>